<keyword evidence="1" id="KW-0732">Signal</keyword>
<feature type="chain" id="PRO_5002432073" evidence="1">
    <location>
        <begin position="26"/>
        <end position="52"/>
    </location>
</feature>
<proteinExistence type="predicted"/>
<accession>A0A0E9SBF3</accession>
<dbReference type="AlphaFoldDB" id="A0A0E9SBF3"/>
<reference evidence="2" key="1">
    <citation type="submission" date="2014-11" db="EMBL/GenBank/DDBJ databases">
        <authorList>
            <person name="Amaro Gonzalez C."/>
        </authorList>
    </citation>
    <scope>NUCLEOTIDE SEQUENCE</scope>
</reference>
<evidence type="ECO:0000313" key="2">
    <source>
        <dbReference type="EMBL" id="JAH37828.1"/>
    </source>
</evidence>
<evidence type="ECO:0000256" key="1">
    <source>
        <dbReference type="SAM" id="SignalP"/>
    </source>
</evidence>
<name>A0A0E9SBF3_ANGAN</name>
<protein>
    <submittedName>
        <fullName evidence="2">Uncharacterized protein</fullName>
    </submittedName>
</protein>
<dbReference type="EMBL" id="GBXM01070749">
    <property type="protein sequence ID" value="JAH37828.1"/>
    <property type="molecule type" value="Transcribed_RNA"/>
</dbReference>
<feature type="signal peptide" evidence="1">
    <location>
        <begin position="1"/>
        <end position="25"/>
    </location>
</feature>
<organism evidence="2">
    <name type="scientific">Anguilla anguilla</name>
    <name type="common">European freshwater eel</name>
    <name type="synonym">Muraena anguilla</name>
    <dbReference type="NCBI Taxonomy" id="7936"/>
    <lineage>
        <taxon>Eukaryota</taxon>
        <taxon>Metazoa</taxon>
        <taxon>Chordata</taxon>
        <taxon>Craniata</taxon>
        <taxon>Vertebrata</taxon>
        <taxon>Euteleostomi</taxon>
        <taxon>Actinopterygii</taxon>
        <taxon>Neopterygii</taxon>
        <taxon>Teleostei</taxon>
        <taxon>Anguilliformes</taxon>
        <taxon>Anguillidae</taxon>
        <taxon>Anguilla</taxon>
    </lineage>
</organism>
<sequence length="52" mass="5650">MAITGNLNFIGCLILWSLSNRSCVAKNVGIDNALSHFLRVVQGTCHCSSVWV</sequence>
<reference evidence="2" key="2">
    <citation type="journal article" date="2015" name="Fish Shellfish Immunol.">
        <title>Early steps in the European eel (Anguilla anguilla)-Vibrio vulnificus interaction in the gills: Role of the RtxA13 toxin.</title>
        <authorList>
            <person name="Callol A."/>
            <person name="Pajuelo D."/>
            <person name="Ebbesson L."/>
            <person name="Teles M."/>
            <person name="MacKenzie S."/>
            <person name="Amaro C."/>
        </authorList>
    </citation>
    <scope>NUCLEOTIDE SEQUENCE</scope>
</reference>